<dbReference type="InterPro" id="IPR041796">
    <property type="entry name" value="Mre11_N"/>
</dbReference>
<protein>
    <submittedName>
        <fullName evidence="3">Ser/Thr phosphatase family protein</fullName>
    </submittedName>
</protein>
<dbReference type="GO" id="GO:0016787">
    <property type="term" value="F:hydrolase activity"/>
    <property type="evidence" value="ECO:0007669"/>
    <property type="project" value="UniProtKB-KW"/>
</dbReference>
<reference evidence="3 4" key="1">
    <citation type="submission" date="2010-07" db="EMBL/GenBank/DDBJ databases">
        <authorList>
            <person name="Muzny D."/>
            <person name="Qin X."/>
            <person name="Deng J."/>
            <person name="Jiang H."/>
            <person name="Liu Y."/>
            <person name="Qu J."/>
            <person name="Song X.-Z."/>
            <person name="Zhang L."/>
            <person name="Thornton R."/>
            <person name="Coyle M."/>
            <person name="Francisco L."/>
            <person name="Jackson L."/>
            <person name="Javaid M."/>
            <person name="Korchina V."/>
            <person name="Kovar C."/>
            <person name="Mata R."/>
            <person name="Mathew T."/>
            <person name="Ngo R."/>
            <person name="Nguyen L."/>
            <person name="Nguyen N."/>
            <person name="Okwuonu G."/>
            <person name="Ongeri F."/>
            <person name="Pham C."/>
            <person name="Simmons D."/>
            <person name="Wilczek-Boney K."/>
            <person name="Hale W."/>
            <person name="Jakkamsetti A."/>
            <person name="Pham P."/>
            <person name="Ruth R."/>
            <person name="San Lucas F."/>
            <person name="Warren J."/>
            <person name="Zhang J."/>
            <person name="Zhao Z."/>
            <person name="Zhou C."/>
            <person name="Zhu D."/>
            <person name="Lee S."/>
            <person name="Bess C."/>
            <person name="Blankenburg K."/>
            <person name="Forbes L."/>
            <person name="Fu Q."/>
            <person name="Gubbala S."/>
            <person name="Hirani K."/>
            <person name="Jayaseelan J.C."/>
            <person name="Lara F."/>
            <person name="Munidasa M."/>
            <person name="Palculict T."/>
            <person name="Patil S."/>
            <person name="Pu L.-L."/>
            <person name="Saada N."/>
            <person name="Tang L."/>
            <person name="Weissenberger G."/>
            <person name="Zhu Y."/>
            <person name="Hemphill L."/>
            <person name="Shang Y."/>
            <person name="Youmans B."/>
            <person name="Ayvaz T."/>
            <person name="Ross M."/>
            <person name="Santibanez J."/>
            <person name="Aqrawi P."/>
            <person name="Gross S."/>
            <person name="Joshi V."/>
            <person name="Fowler G."/>
            <person name="Nazareth L."/>
            <person name="Reid J."/>
            <person name="Worley K."/>
            <person name="Petrosino J."/>
            <person name="Highlander S."/>
            <person name="Gibbs R."/>
        </authorList>
    </citation>
    <scope>NUCLEOTIDE SEQUENCE [LARGE SCALE GENOMIC DNA]</scope>
    <source>
        <strain evidence="3 4">ATCC BAA-1640</strain>
    </source>
</reference>
<dbReference type="OrthoDB" id="9773856at2"/>
<dbReference type="Pfam" id="PF00149">
    <property type="entry name" value="Metallophos"/>
    <property type="match status" value="1"/>
</dbReference>
<dbReference type="CDD" id="cd00840">
    <property type="entry name" value="MPP_Mre11_N"/>
    <property type="match status" value="1"/>
</dbReference>
<gene>
    <name evidence="3" type="ORF">HMPREF9225_1844</name>
</gene>
<dbReference type="HOGENOM" id="CLU_026621_0_1_9"/>
<dbReference type="RefSeq" id="WP_008902619.1">
    <property type="nucleotide sequence ID" value="NZ_GL397071.1"/>
</dbReference>
<keyword evidence="1" id="KW-0378">Hydrolase</keyword>
<sequence>MKLIHTGDLHLKKSFNNINFDKKLRQEDLWITFENIVKASNDVDFLLLCGDLYEREFFTLSDLKRFFQTLASTSARVLLCFGNHDFIVDREVLDIVDIPENVYIFGNSLDYFEFEDTRFYGFSWDRDSDPKIDLNINLDHNFTNILMIHGSYEDMDKYFSFTKEDISRYDFVFLGHIHKSCEPAKNVYYSGSPEGLSFSETGDKTYNLVNIVDKNIILEKIKSNRRNVVNEKIDVTGVELYKLIDRISKFSDEDVVRIELMGKAENPKYFFETLNERFPSIVFENKMEMKVNLEEIIDRNQDNFLGKYLEKLSLDKPLERRAIEIGLELLGDYNEI</sequence>
<dbReference type="AlphaFoldDB" id="E0NNV5"/>
<dbReference type="PANTHER" id="PTHR30337:SF7">
    <property type="entry name" value="PHOSPHOESTERASE"/>
    <property type="match status" value="1"/>
</dbReference>
<dbReference type="SUPFAM" id="SSF56300">
    <property type="entry name" value="Metallo-dependent phosphatases"/>
    <property type="match status" value="1"/>
</dbReference>
<comment type="caution">
    <text evidence="3">The sequence shown here is derived from an EMBL/GenBank/DDBJ whole genome shotgun (WGS) entry which is preliminary data.</text>
</comment>
<dbReference type="PANTHER" id="PTHR30337">
    <property type="entry name" value="COMPONENT OF ATP-DEPENDENT DSDNA EXONUCLEASE"/>
    <property type="match status" value="1"/>
</dbReference>
<dbReference type="eggNOG" id="COG0420">
    <property type="taxonomic scope" value="Bacteria"/>
</dbReference>
<evidence type="ECO:0000259" key="2">
    <source>
        <dbReference type="Pfam" id="PF00149"/>
    </source>
</evidence>
<dbReference type="EMBL" id="AEEH01000053">
    <property type="protein sequence ID" value="EFM24423.1"/>
    <property type="molecule type" value="Genomic_DNA"/>
</dbReference>
<keyword evidence="4" id="KW-1185">Reference proteome</keyword>
<accession>E0NNV5</accession>
<evidence type="ECO:0000313" key="4">
    <source>
        <dbReference type="Proteomes" id="UP000003280"/>
    </source>
</evidence>
<dbReference type="Proteomes" id="UP000003280">
    <property type="component" value="Unassembled WGS sequence"/>
</dbReference>
<dbReference type="InterPro" id="IPR004843">
    <property type="entry name" value="Calcineurin-like_PHP"/>
</dbReference>
<feature type="domain" description="Calcineurin-like phosphoesterase" evidence="2">
    <location>
        <begin position="1"/>
        <end position="178"/>
    </location>
</feature>
<proteinExistence type="predicted"/>
<dbReference type="InterPro" id="IPR029052">
    <property type="entry name" value="Metallo-depent_PP-like"/>
</dbReference>
<dbReference type="Gene3D" id="3.60.21.10">
    <property type="match status" value="1"/>
</dbReference>
<name>E0NNV5_9FIRM</name>
<evidence type="ECO:0000313" key="3">
    <source>
        <dbReference type="EMBL" id="EFM24423.1"/>
    </source>
</evidence>
<organism evidence="3 4">
    <name type="scientific">Peptoniphilus duerdenii ATCC BAA-1640</name>
    <dbReference type="NCBI Taxonomy" id="862517"/>
    <lineage>
        <taxon>Bacteria</taxon>
        <taxon>Bacillati</taxon>
        <taxon>Bacillota</taxon>
        <taxon>Tissierellia</taxon>
        <taxon>Tissierellales</taxon>
        <taxon>Peptoniphilaceae</taxon>
        <taxon>Peptoniphilus</taxon>
    </lineage>
</organism>
<dbReference type="STRING" id="862517.HMPREF9225_1844"/>
<dbReference type="InterPro" id="IPR050535">
    <property type="entry name" value="DNA_Repair-Maintenance_Comp"/>
</dbReference>
<evidence type="ECO:0000256" key="1">
    <source>
        <dbReference type="ARBA" id="ARBA00022801"/>
    </source>
</evidence>